<gene>
    <name evidence="2" type="ORF">CLAFUR5_14561</name>
</gene>
<evidence type="ECO:0000313" key="3">
    <source>
        <dbReference type="Proteomes" id="UP000756132"/>
    </source>
</evidence>
<dbReference type="GeneID" id="71994439"/>
<keyword evidence="3" id="KW-1185">Reference proteome</keyword>
<dbReference type="Proteomes" id="UP000756132">
    <property type="component" value="Chromosome 13"/>
</dbReference>
<name>A0A9Q8PLV9_PASFU</name>
<protein>
    <submittedName>
        <fullName evidence="2">Vegetative incompatibility protein HET-E-1</fullName>
    </submittedName>
</protein>
<dbReference type="PANTHER" id="PTHR10622:SF10">
    <property type="entry name" value="HET DOMAIN-CONTAINING PROTEIN"/>
    <property type="match status" value="1"/>
</dbReference>
<organism evidence="2 3">
    <name type="scientific">Passalora fulva</name>
    <name type="common">Tomato leaf mold</name>
    <name type="synonym">Cladosporium fulvum</name>
    <dbReference type="NCBI Taxonomy" id="5499"/>
    <lineage>
        <taxon>Eukaryota</taxon>
        <taxon>Fungi</taxon>
        <taxon>Dikarya</taxon>
        <taxon>Ascomycota</taxon>
        <taxon>Pezizomycotina</taxon>
        <taxon>Dothideomycetes</taxon>
        <taxon>Dothideomycetidae</taxon>
        <taxon>Mycosphaerellales</taxon>
        <taxon>Mycosphaerellaceae</taxon>
        <taxon>Fulvia</taxon>
    </lineage>
</organism>
<accession>A0A9Q8PLV9</accession>
<dbReference type="RefSeq" id="XP_047769296.1">
    <property type="nucleotide sequence ID" value="XM_047913709.1"/>
</dbReference>
<dbReference type="AlphaFoldDB" id="A0A9Q8PLV9"/>
<feature type="domain" description="Heterokaryon incompatibility" evidence="1">
    <location>
        <begin position="22"/>
        <end position="134"/>
    </location>
</feature>
<dbReference type="KEGG" id="ffu:CLAFUR5_14561"/>
<reference evidence="2" key="1">
    <citation type="submission" date="2021-12" db="EMBL/GenBank/DDBJ databases">
        <authorList>
            <person name="Zaccaron A."/>
            <person name="Stergiopoulos I."/>
        </authorList>
    </citation>
    <scope>NUCLEOTIDE SEQUENCE</scope>
    <source>
        <strain evidence="2">Race5_Kim</strain>
    </source>
</reference>
<evidence type="ECO:0000259" key="1">
    <source>
        <dbReference type="Pfam" id="PF06985"/>
    </source>
</evidence>
<reference evidence="2" key="2">
    <citation type="journal article" date="2022" name="Microb. Genom.">
        <title>A chromosome-scale genome assembly of the tomato pathogen Cladosporium fulvum reveals a compartmentalized genome architecture and the presence of a dispensable chromosome.</title>
        <authorList>
            <person name="Zaccaron A.Z."/>
            <person name="Chen L.H."/>
            <person name="Samaras A."/>
            <person name="Stergiopoulos I."/>
        </authorList>
    </citation>
    <scope>NUCLEOTIDE SEQUENCE</scope>
    <source>
        <strain evidence="2">Race5_Kim</strain>
    </source>
</reference>
<proteinExistence type="predicted"/>
<sequence length="378" mass="43892">MRLINIHTLEFKEFFGRTRPGYAILSHRWGEREISYQDWLQYNGYHSRDSSSDTFVSRGPGYLKIIGFCRLIREATILWRPLNPDDNLKLIEWVWVDTCCIGKKSSAELSEAINSMYAWYRNAAICFVHLFDYSHMGEADMVESLGRCEWLSRGWTLQELLAPHYVCFYDVWWELFGVIRKFGFGGLMMEDYLGRLRRAPVNLYQNVSQITGISQHWLLGVNMSGVCLAEKMSWAAKRETTRVEDQAYCLLGIFGINMPLLYGEGHRAFGRLQKEIIGRSGDRSILLHTSWSRLLAESSQHFESQACVISIKQAGHILPYATTNVGLEFRDDLYYIPLDVGLESWRRPPDERNSQRLLNLNGRRLGVLRHWKKRSTVA</sequence>
<dbReference type="EMBL" id="CP090175">
    <property type="protein sequence ID" value="UJO24930.1"/>
    <property type="molecule type" value="Genomic_DNA"/>
</dbReference>
<evidence type="ECO:0000313" key="2">
    <source>
        <dbReference type="EMBL" id="UJO24930.1"/>
    </source>
</evidence>
<dbReference type="OrthoDB" id="674604at2759"/>
<dbReference type="Pfam" id="PF06985">
    <property type="entry name" value="HET"/>
    <property type="match status" value="1"/>
</dbReference>
<dbReference type="InterPro" id="IPR010730">
    <property type="entry name" value="HET"/>
</dbReference>
<dbReference type="PANTHER" id="PTHR10622">
    <property type="entry name" value="HET DOMAIN-CONTAINING PROTEIN"/>
    <property type="match status" value="1"/>
</dbReference>